<accession>A0A4Y2TAH4</accession>
<proteinExistence type="predicted"/>
<evidence type="ECO:0000256" key="1">
    <source>
        <dbReference type="SAM" id="MobiDB-lite"/>
    </source>
</evidence>
<dbReference type="EMBL" id="BGPR01026613">
    <property type="protein sequence ID" value="GBN96476.1"/>
    <property type="molecule type" value="Genomic_DNA"/>
</dbReference>
<dbReference type="Proteomes" id="UP000499080">
    <property type="component" value="Unassembled WGS sequence"/>
</dbReference>
<gene>
    <name evidence="2" type="ORF">AVEN_248574_1</name>
</gene>
<organism evidence="2 3">
    <name type="scientific">Araneus ventricosus</name>
    <name type="common">Orbweaver spider</name>
    <name type="synonym">Epeira ventricosa</name>
    <dbReference type="NCBI Taxonomy" id="182803"/>
    <lineage>
        <taxon>Eukaryota</taxon>
        <taxon>Metazoa</taxon>
        <taxon>Ecdysozoa</taxon>
        <taxon>Arthropoda</taxon>
        <taxon>Chelicerata</taxon>
        <taxon>Arachnida</taxon>
        <taxon>Araneae</taxon>
        <taxon>Araneomorphae</taxon>
        <taxon>Entelegynae</taxon>
        <taxon>Araneoidea</taxon>
        <taxon>Araneidae</taxon>
        <taxon>Araneus</taxon>
    </lineage>
</organism>
<feature type="compositionally biased region" description="Polar residues" evidence="1">
    <location>
        <begin position="22"/>
        <end position="37"/>
    </location>
</feature>
<evidence type="ECO:0000313" key="3">
    <source>
        <dbReference type="Proteomes" id="UP000499080"/>
    </source>
</evidence>
<name>A0A4Y2TAH4_ARAVE</name>
<reference evidence="2 3" key="1">
    <citation type="journal article" date="2019" name="Sci. Rep.">
        <title>Orb-weaving spider Araneus ventricosus genome elucidates the spidroin gene catalogue.</title>
        <authorList>
            <person name="Kono N."/>
            <person name="Nakamura H."/>
            <person name="Ohtoshi R."/>
            <person name="Moran D.A.P."/>
            <person name="Shinohara A."/>
            <person name="Yoshida Y."/>
            <person name="Fujiwara M."/>
            <person name="Mori M."/>
            <person name="Tomita M."/>
            <person name="Arakawa K."/>
        </authorList>
    </citation>
    <scope>NUCLEOTIDE SEQUENCE [LARGE SCALE GENOMIC DNA]</scope>
</reference>
<sequence>MDIFMVFALVMCRFTPERIRGSISSKEQPHSIPTGTNRDIGHTDSATSWVDSDSDSDLRRRFVSFWMNDILASGHGCRWFLCEQLEGEDSRIRLISNQLRCAYRSISEVVTRKR</sequence>
<protein>
    <submittedName>
        <fullName evidence="2">Uncharacterized protein</fullName>
    </submittedName>
</protein>
<feature type="region of interest" description="Disordered" evidence="1">
    <location>
        <begin position="22"/>
        <end position="55"/>
    </location>
</feature>
<keyword evidence="3" id="KW-1185">Reference proteome</keyword>
<dbReference type="AlphaFoldDB" id="A0A4Y2TAH4"/>
<evidence type="ECO:0000313" key="2">
    <source>
        <dbReference type="EMBL" id="GBN96476.1"/>
    </source>
</evidence>
<comment type="caution">
    <text evidence="2">The sequence shown here is derived from an EMBL/GenBank/DDBJ whole genome shotgun (WGS) entry which is preliminary data.</text>
</comment>